<keyword evidence="3" id="KW-1185">Reference proteome</keyword>
<dbReference type="EMBL" id="JANEYF010003862">
    <property type="protein sequence ID" value="KAJ8933437.1"/>
    <property type="molecule type" value="Genomic_DNA"/>
</dbReference>
<name>A0AAV8X4J5_9CUCU</name>
<dbReference type="PANTHER" id="PTHR10773:SF19">
    <property type="match status" value="1"/>
</dbReference>
<dbReference type="Proteomes" id="UP001162156">
    <property type="component" value="Unassembled WGS sequence"/>
</dbReference>
<evidence type="ECO:0000259" key="1">
    <source>
        <dbReference type="Pfam" id="PF25273"/>
    </source>
</evidence>
<dbReference type="PANTHER" id="PTHR10773">
    <property type="entry name" value="DNA-DIRECTED RNA POLYMERASES I, II, AND III SUBUNIT RPABC2"/>
    <property type="match status" value="1"/>
</dbReference>
<evidence type="ECO:0000313" key="2">
    <source>
        <dbReference type="EMBL" id="KAJ8933437.1"/>
    </source>
</evidence>
<evidence type="ECO:0000313" key="3">
    <source>
        <dbReference type="Proteomes" id="UP001162156"/>
    </source>
</evidence>
<sequence length="479" mass="56638">MMRIVVVLREEKLTKNCTEVERCRKRKRNIKIWKKNIRKDKIAGGEEHLSRNERVIQKRKMRETCDKEKCKLKCTERITGDERFKIHKSYWNSDFNTDQKRQFIAASVEEFSIKRRREREQELVPIKRQTTLHYSFIVRGMKQRVCQKIFLNTLDISQTTIRNTLRKRQDGGMVESDKRGKHVPANKLSDEMRIAIRNHIQRFPCLESHYSRNRSKKKYLGGELNISRMYSLFKDECVEKDIREEEIPKQWVHTDIFNTEFNLSFKAPATDTCDLCDEFIIKLKEANLQERTNLQQQYDEHLSEAQKRYNLKKQDKNNSLEKSGVKVLMVDLQKCLPTPLLHNAQSFYSLKLWSFNYTIYDSTKKKATCLMWDESVGGRGGNEIASSLVNYMSAMKDSESEHIIVWSDNCPSQNRNIQMILGYFYIMTIKQSIKIIDHKFLLRGHTHMEVDSIHSQIEREMKRLPSFCHNDSVGLATVS</sequence>
<reference evidence="2" key="1">
    <citation type="journal article" date="2023" name="Insect Mol. Biol.">
        <title>Genome sequencing provides insights into the evolution of gene families encoding plant cell wall-degrading enzymes in longhorned beetles.</title>
        <authorList>
            <person name="Shin N.R."/>
            <person name="Okamura Y."/>
            <person name="Kirsch R."/>
            <person name="Pauchet Y."/>
        </authorList>
    </citation>
    <scope>NUCLEOTIDE SEQUENCE</scope>
    <source>
        <strain evidence="2">RBIC_L_NR</strain>
    </source>
</reference>
<dbReference type="Pfam" id="PF25273">
    <property type="entry name" value="DUF7869"/>
    <property type="match status" value="1"/>
</dbReference>
<proteinExistence type="predicted"/>
<dbReference type="AlphaFoldDB" id="A0AAV8X4J5"/>
<feature type="domain" description="DUF7869" evidence="1">
    <location>
        <begin position="382"/>
        <end position="463"/>
    </location>
</feature>
<comment type="caution">
    <text evidence="2">The sequence shown here is derived from an EMBL/GenBank/DDBJ whole genome shotgun (WGS) entry which is preliminary data.</text>
</comment>
<gene>
    <name evidence="2" type="ORF">NQ314_013994</name>
</gene>
<organism evidence="2 3">
    <name type="scientific">Rhamnusium bicolor</name>
    <dbReference type="NCBI Taxonomy" id="1586634"/>
    <lineage>
        <taxon>Eukaryota</taxon>
        <taxon>Metazoa</taxon>
        <taxon>Ecdysozoa</taxon>
        <taxon>Arthropoda</taxon>
        <taxon>Hexapoda</taxon>
        <taxon>Insecta</taxon>
        <taxon>Pterygota</taxon>
        <taxon>Neoptera</taxon>
        <taxon>Endopterygota</taxon>
        <taxon>Coleoptera</taxon>
        <taxon>Polyphaga</taxon>
        <taxon>Cucujiformia</taxon>
        <taxon>Chrysomeloidea</taxon>
        <taxon>Cerambycidae</taxon>
        <taxon>Lepturinae</taxon>
        <taxon>Rhagiini</taxon>
        <taxon>Rhamnusium</taxon>
    </lineage>
</organism>
<protein>
    <recommendedName>
        <fullName evidence="1">DUF7869 domain-containing protein</fullName>
    </recommendedName>
</protein>
<dbReference type="InterPro" id="IPR057191">
    <property type="entry name" value="DUF7869"/>
</dbReference>
<accession>A0AAV8X4J5</accession>